<organism evidence="2 3">
    <name type="scientific">Novosphingobium aerophilum</name>
    <dbReference type="NCBI Taxonomy" id="2839843"/>
    <lineage>
        <taxon>Bacteria</taxon>
        <taxon>Pseudomonadati</taxon>
        <taxon>Pseudomonadota</taxon>
        <taxon>Alphaproteobacteria</taxon>
        <taxon>Sphingomonadales</taxon>
        <taxon>Sphingomonadaceae</taxon>
        <taxon>Novosphingobium</taxon>
    </lineage>
</organism>
<dbReference type="RefSeq" id="WP_185682859.1">
    <property type="nucleotide sequence ID" value="NZ_JACLAU010000007.1"/>
</dbReference>
<keyword evidence="3" id="KW-1185">Reference proteome</keyword>
<reference evidence="2 3" key="1">
    <citation type="submission" date="2020-08" db="EMBL/GenBank/DDBJ databases">
        <title>The genome sequence of Novosphingobium flavum 4Y4.</title>
        <authorList>
            <person name="Liu Y."/>
        </authorList>
    </citation>
    <scope>NUCLEOTIDE SEQUENCE [LARGE SCALE GENOMIC DNA]</scope>
    <source>
        <strain evidence="2 3">4Y4</strain>
    </source>
</reference>
<protein>
    <submittedName>
        <fullName evidence="2">Uncharacterized protein</fullName>
    </submittedName>
</protein>
<feature type="region of interest" description="Disordered" evidence="1">
    <location>
        <begin position="50"/>
        <end position="134"/>
    </location>
</feature>
<evidence type="ECO:0000256" key="1">
    <source>
        <dbReference type="SAM" id="MobiDB-lite"/>
    </source>
</evidence>
<dbReference type="AlphaFoldDB" id="A0A7X1KBQ1"/>
<comment type="caution">
    <text evidence="2">The sequence shown here is derived from an EMBL/GenBank/DDBJ whole genome shotgun (WGS) entry which is preliminary data.</text>
</comment>
<accession>A0A7X1KBQ1</accession>
<name>A0A7X1KBQ1_9SPHN</name>
<dbReference type="Proteomes" id="UP000520156">
    <property type="component" value="Unassembled WGS sequence"/>
</dbReference>
<sequence length="207" mass="20984">MADTMIPLKTLARRYAPRAARNGPILAGLVLASLVLDGCAQRGTYPSLARRPQEIDGGRIAGTLPAPADTTPADTTPADTTPADTTPADTTPAAPASPVATTSLAELRSRAEGSHQRFAAQRAKDGPAIASGRKAGEGSEAWALGSAALADLIAEHDATVAVLAEIDSLYAAERIDGGDGGAIAAVRDQVTAWVADEDAVLAELVGP</sequence>
<evidence type="ECO:0000313" key="3">
    <source>
        <dbReference type="Proteomes" id="UP000520156"/>
    </source>
</evidence>
<dbReference type="EMBL" id="JACLAU010000007">
    <property type="protein sequence ID" value="MBC2651438.1"/>
    <property type="molecule type" value="Genomic_DNA"/>
</dbReference>
<gene>
    <name evidence="2" type="ORF">H7F49_06970</name>
</gene>
<evidence type="ECO:0000313" key="2">
    <source>
        <dbReference type="EMBL" id="MBC2651438.1"/>
    </source>
</evidence>
<proteinExistence type="predicted"/>
<feature type="compositionally biased region" description="Low complexity" evidence="1">
    <location>
        <begin position="63"/>
        <end position="105"/>
    </location>
</feature>